<evidence type="ECO:0000313" key="1">
    <source>
        <dbReference type="EMBL" id="VVO51737.1"/>
    </source>
</evidence>
<reference evidence="1 2" key="1">
    <citation type="submission" date="2019-09" db="EMBL/GenBank/DDBJ databases">
        <authorList>
            <person name="Chandra G."/>
            <person name="Truman W A."/>
        </authorList>
    </citation>
    <scope>NUCLEOTIDE SEQUENCE [LARGE SCALE GENOMIC DNA]</scope>
    <source>
        <strain evidence="1">PS896</strain>
    </source>
</reference>
<dbReference type="EMBL" id="CABVIN010000001">
    <property type="protein sequence ID" value="VVO51737.1"/>
    <property type="molecule type" value="Genomic_DNA"/>
</dbReference>
<proteinExistence type="predicted"/>
<dbReference type="AlphaFoldDB" id="A0A5E7GLS8"/>
<sequence>MVEHPGMWDEARSLFQVGTVAGVQRKWPKPVVCGVSTRLGGAWVSASIIGRGLTIEQEQKVVYRAGIRAGTEEVCQINTLLTRFSSVSRISRR</sequence>
<protein>
    <submittedName>
        <fullName evidence="1">Uncharacterized protein</fullName>
    </submittedName>
</protein>
<name>A0A5E7GLS8_PSEFL</name>
<gene>
    <name evidence="1" type="ORF">PS896_00327</name>
</gene>
<accession>A0A5E7GLS8</accession>
<dbReference type="Proteomes" id="UP000377224">
    <property type="component" value="Unassembled WGS sequence"/>
</dbReference>
<organism evidence="1 2">
    <name type="scientific">Pseudomonas fluorescens</name>
    <dbReference type="NCBI Taxonomy" id="294"/>
    <lineage>
        <taxon>Bacteria</taxon>
        <taxon>Pseudomonadati</taxon>
        <taxon>Pseudomonadota</taxon>
        <taxon>Gammaproteobacteria</taxon>
        <taxon>Pseudomonadales</taxon>
        <taxon>Pseudomonadaceae</taxon>
        <taxon>Pseudomonas</taxon>
    </lineage>
</organism>
<evidence type="ECO:0000313" key="2">
    <source>
        <dbReference type="Proteomes" id="UP000377224"/>
    </source>
</evidence>